<reference evidence="1" key="1">
    <citation type="journal article" date="2022" name="bioRxiv">
        <title>Sequencing and chromosome-scale assembly of the giantPleurodeles waltlgenome.</title>
        <authorList>
            <person name="Brown T."/>
            <person name="Elewa A."/>
            <person name="Iarovenko S."/>
            <person name="Subramanian E."/>
            <person name="Araus A.J."/>
            <person name="Petzold A."/>
            <person name="Susuki M."/>
            <person name="Suzuki K.-i.T."/>
            <person name="Hayashi T."/>
            <person name="Toyoda A."/>
            <person name="Oliveira C."/>
            <person name="Osipova E."/>
            <person name="Leigh N.D."/>
            <person name="Simon A."/>
            <person name="Yun M.H."/>
        </authorList>
    </citation>
    <scope>NUCLEOTIDE SEQUENCE</scope>
    <source>
        <strain evidence="1">20211129_DDA</strain>
        <tissue evidence="1">Liver</tissue>
    </source>
</reference>
<dbReference type="Proteomes" id="UP001066276">
    <property type="component" value="Chromosome 3_2"/>
</dbReference>
<name>A0AAV7TSH2_PLEWA</name>
<protein>
    <submittedName>
        <fullName evidence="1">Uncharacterized protein</fullName>
    </submittedName>
</protein>
<evidence type="ECO:0000313" key="2">
    <source>
        <dbReference type="Proteomes" id="UP001066276"/>
    </source>
</evidence>
<evidence type="ECO:0000313" key="1">
    <source>
        <dbReference type="EMBL" id="KAJ1179171.1"/>
    </source>
</evidence>
<sequence>MGEALARPSHRTFFPVGTLGWCLGSPGADMWASLPPAMYGPVAWGGGFRKVPLRCLEAVSSAGASVRDVDLQEFLERVRLPRLEMESLEAENCRGSECCCGAIVEI</sequence>
<dbReference type="AlphaFoldDB" id="A0AAV7TSH2"/>
<gene>
    <name evidence="1" type="ORF">NDU88_004407</name>
</gene>
<keyword evidence="2" id="KW-1185">Reference proteome</keyword>
<dbReference type="EMBL" id="JANPWB010000006">
    <property type="protein sequence ID" value="KAJ1179171.1"/>
    <property type="molecule type" value="Genomic_DNA"/>
</dbReference>
<accession>A0AAV7TSH2</accession>
<organism evidence="1 2">
    <name type="scientific">Pleurodeles waltl</name>
    <name type="common">Iberian ribbed newt</name>
    <dbReference type="NCBI Taxonomy" id="8319"/>
    <lineage>
        <taxon>Eukaryota</taxon>
        <taxon>Metazoa</taxon>
        <taxon>Chordata</taxon>
        <taxon>Craniata</taxon>
        <taxon>Vertebrata</taxon>
        <taxon>Euteleostomi</taxon>
        <taxon>Amphibia</taxon>
        <taxon>Batrachia</taxon>
        <taxon>Caudata</taxon>
        <taxon>Salamandroidea</taxon>
        <taxon>Salamandridae</taxon>
        <taxon>Pleurodelinae</taxon>
        <taxon>Pleurodeles</taxon>
    </lineage>
</organism>
<proteinExistence type="predicted"/>
<comment type="caution">
    <text evidence="1">The sequence shown here is derived from an EMBL/GenBank/DDBJ whole genome shotgun (WGS) entry which is preliminary data.</text>
</comment>